<dbReference type="RefSeq" id="WP_061426613.1">
    <property type="nucleotide sequence ID" value="NZ_KQ970235.1"/>
</dbReference>
<protein>
    <submittedName>
        <fullName evidence="1">Uncharacterized protein</fullName>
    </submittedName>
</protein>
<gene>
    <name evidence="1" type="ORF">SORDD27_00033</name>
</gene>
<dbReference type="EMBL" id="LQNZ01000001">
    <property type="protein sequence ID" value="KXT96528.1"/>
    <property type="molecule type" value="Genomic_DNA"/>
</dbReference>
<accession>A0A139Q1W3</accession>
<proteinExistence type="predicted"/>
<name>A0A139Q1W3_STROR</name>
<dbReference type="AlphaFoldDB" id="A0A139Q1W3"/>
<dbReference type="PATRIC" id="fig|1303.82.peg.34"/>
<dbReference type="Proteomes" id="UP000072363">
    <property type="component" value="Unassembled WGS sequence"/>
</dbReference>
<reference evidence="1 2" key="1">
    <citation type="submission" date="2016-01" db="EMBL/GenBank/DDBJ databases">
        <title>Highly variable Streptococcus oralis are common among viridans streptococci isolated from primates.</title>
        <authorList>
            <person name="Denapaite D."/>
            <person name="Rieger M."/>
            <person name="Koendgen S."/>
            <person name="Brueckner R."/>
            <person name="Ochigava I."/>
            <person name="Kappeler P."/>
            <person name="Maetz-Rensing K."/>
            <person name="Leendertz F."/>
            <person name="Hakenbeck R."/>
        </authorList>
    </citation>
    <scope>NUCLEOTIDE SEQUENCE [LARGE SCALE GENOMIC DNA]</scope>
    <source>
        <strain evidence="1 2">DD27</strain>
    </source>
</reference>
<evidence type="ECO:0000313" key="1">
    <source>
        <dbReference type="EMBL" id="KXT96528.1"/>
    </source>
</evidence>
<sequence length="123" mass="13936">MLKYGEDYPDACPPSEAKEMEGSFYRLCNSEVPEKDDFKTHVDLGLNFPPPKLCEAKALSFFASEQAIEELKKRYPKFKDKVAVLINILPSHGVGLLEGEHLNLWEFQDVNFLDAQEGGVENE</sequence>
<comment type="caution">
    <text evidence="1">The sequence shown here is derived from an EMBL/GenBank/DDBJ whole genome shotgun (WGS) entry which is preliminary data.</text>
</comment>
<organism evidence="1 2">
    <name type="scientific">Streptococcus oralis</name>
    <dbReference type="NCBI Taxonomy" id="1303"/>
    <lineage>
        <taxon>Bacteria</taxon>
        <taxon>Bacillati</taxon>
        <taxon>Bacillota</taxon>
        <taxon>Bacilli</taxon>
        <taxon>Lactobacillales</taxon>
        <taxon>Streptococcaceae</taxon>
        <taxon>Streptococcus</taxon>
    </lineage>
</organism>
<evidence type="ECO:0000313" key="2">
    <source>
        <dbReference type="Proteomes" id="UP000072363"/>
    </source>
</evidence>